<accession>A0A212R442</accession>
<evidence type="ECO:0000259" key="8">
    <source>
        <dbReference type="Pfam" id="PF09335"/>
    </source>
</evidence>
<proteinExistence type="inferred from homology"/>
<evidence type="ECO:0000313" key="10">
    <source>
        <dbReference type="Proteomes" id="UP000198418"/>
    </source>
</evidence>
<comment type="subcellular location">
    <subcellularLocation>
        <location evidence="1 7">Cell membrane</location>
        <topology evidence="1 7">Multi-pass membrane protein</topology>
    </subcellularLocation>
</comment>
<dbReference type="RefSeq" id="WP_244593065.1">
    <property type="nucleotide sequence ID" value="NZ_FYDG01000002.1"/>
</dbReference>
<name>A0A212R442_RHOAC</name>
<evidence type="ECO:0000256" key="7">
    <source>
        <dbReference type="RuleBase" id="RU367016"/>
    </source>
</evidence>
<keyword evidence="6 7" id="KW-0472">Membrane</keyword>
<organism evidence="9 10">
    <name type="scientific">Rhodoblastus acidophilus</name>
    <name type="common">Rhodopseudomonas acidophila</name>
    <dbReference type="NCBI Taxonomy" id="1074"/>
    <lineage>
        <taxon>Bacteria</taxon>
        <taxon>Pseudomonadati</taxon>
        <taxon>Pseudomonadota</taxon>
        <taxon>Alphaproteobacteria</taxon>
        <taxon>Hyphomicrobiales</taxon>
        <taxon>Rhodoblastaceae</taxon>
        <taxon>Rhodoblastus</taxon>
    </lineage>
</organism>
<gene>
    <name evidence="9" type="ORF">SAMN06265338_102493</name>
</gene>
<dbReference type="AlphaFoldDB" id="A0A212R442"/>
<dbReference type="InterPro" id="IPR032816">
    <property type="entry name" value="VTT_dom"/>
</dbReference>
<keyword evidence="4 7" id="KW-0812">Transmembrane</keyword>
<comment type="similarity">
    <text evidence="2 7">Belongs to the DedA family.</text>
</comment>
<protein>
    <submittedName>
        <fullName evidence="9">Membrane protein DedA, SNARE-associated domain</fullName>
    </submittedName>
</protein>
<keyword evidence="3 7" id="KW-1003">Cell membrane</keyword>
<dbReference type="PANTHER" id="PTHR30353">
    <property type="entry name" value="INNER MEMBRANE PROTEIN DEDA-RELATED"/>
    <property type="match status" value="1"/>
</dbReference>
<dbReference type="Pfam" id="PF09335">
    <property type="entry name" value="VTT_dom"/>
    <property type="match status" value="1"/>
</dbReference>
<keyword evidence="10" id="KW-1185">Reference proteome</keyword>
<comment type="caution">
    <text evidence="7">Lacks conserved residue(s) required for the propagation of feature annotation.</text>
</comment>
<dbReference type="EMBL" id="FYDG01000002">
    <property type="protein sequence ID" value="SNB66621.1"/>
    <property type="molecule type" value="Genomic_DNA"/>
</dbReference>
<evidence type="ECO:0000256" key="2">
    <source>
        <dbReference type="ARBA" id="ARBA00010792"/>
    </source>
</evidence>
<keyword evidence="5 7" id="KW-1133">Transmembrane helix</keyword>
<evidence type="ECO:0000256" key="5">
    <source>
        <dbReference type="ARBA" id="ARBA00022989"/>
    </source>
</evidence>
<evidence type="ECO:0000256" key="3">
    <source>
        <dbReference type="ARBA" id="ARBA00022475"/>
    </source>
</evidence>
<dbReference type="GO" id="GO:0005886">
    <property type="term" value="C:plasma membrane"/>
    <property type="evidence" value="ECO:0007669"/>
    <property type="project" value="UniProtKB-SubCell"/>
</dbReference>
<evidence type="ECO:0000256" key="4">
    <source>
        <dbReference type="ARBA" id="ARBA00022692"/>
    </source>
</evidence>
<feature type="domain" description="VTT" evidence="8">
    <location>
        <begin position="29"/>
        <end position="156"/>
    </location>
</feature>
<feature type="transmembrane region" description="Helical" evidence="7">
    <location>
        <begin position="104"/>
        <end position="125"/>
    </location>
</feature>
<dbReference type="PANTHER" id="PTHR30353:SF15">
    <property type="entry name" value="INNER MEMBRANE PROTEIN YABI"/>
    <property type="match status" value="1"/>
</dbReference>
<evidence type="ECO:0000256" key="1">
    <source>
        <dbReference type="ARBA" id="ARBA00004651"/>
    </source>
</evidence>
<reference evidence="10" key="1">
    <citation type="submission" date="2017-06" db="EMBL/GenBank/DDBJ databases">
        <authorList>
            <person name="Varghese N."/>
            <person name="Submissions S."/>
        </authorList>
    </citation>
    <scope>NUCLEOTIDE SEQUENCE [LARGE SCALE GENOMIC DNA]</scope>
    <source>
        <strain evidence="10">DSM 137</strain>
    </source>
</reference>
<evidence type="ECO:0000313" key="9">
    <source>
        <dbReference type="EMBL" id="SNB66621.1"/>
    </source>
</evidence>
<dbReference type="Proteomes" id="UP000198418">
    <property type="component" value="Unassembled WGS sequence"/>
</dbReference>
<sequence length="217" mass="22936">MPDFSELLIQFGPWAVFFLVALESSGIPLPGETSLVAAAVLAGHSHHGSIAQIVTLAAAGAIVGDNIGFWVGREYGLKLLLAHGSKIGLDEDRLRLGQYLFRRYGGTIVFFGRFVAVLRAFAAVLAGANKVPPLRFFLFNAAGGIVWACIFGFGGYFLGADFHRIAGPFGLAALVLALAGLAFLRRYVRTHEARMIAEARAALPGPLGLNPKAGSVG</sequence>
<evidence type="ECO:0000256" key="6">
    <source>
        <dbReference type="ARBA" id="ARBA00023136"/>
    </source>
</evidence>
<dbReference type="InterPro" id="IPR032818">
    <property type="entry name" value="DedA-like"/>
</dbReference>
<feature type="transmembrane region" description="Helical" evidence="7">
    <location>
        <begin position="137"/>
        <end position="159"/>
    </location>
</feature>
<feature type="transmembrane region" description="Helical" evidence="7">
    <location>
        <begin position="165"/>
        <end position="184"/>
    </location>
</feature>